<keyword evidence="1" id="KW-0812">Transmembrane</keyword>
<evidence type="ECO:0008006" key="4">
    <source>
        <dbReference type="Google" id="ProtNLM"/>
    </source>
</evidence>
<evidence type="ECO:0000313" key="3">
    <source>
        <dbReference type="Proteomes" id="UP001596186"/>
    </source>
</evidence>
<feature type="transmembrane region" description="Helical" evidence="1">
    <location>
        <begin position="28"/>
        <end position="47"/>
    </location>
</feature>
<keyword evidence="3" id="KW-1185">Reference proteome</keyword>
<sequence>MQELLFVMGSLGILLLEKYVLANNSSFWIGAIVPIISIVFIVWLLATDRLQLDFLDILVSSVYISLSFIFWGQGQDLYHRRTVKKINKRIYE</sequence>
<name>A0ABW1UWW6_9LACO</name>
<organism evidence="2 3">
    <name type="scientific">Companilactobacillus baiquanensis</name>
    <dbReference type="NCBI Taxonomy" id="2486005"/>
    <lineage>
        <taxon>Bacteria</taxon>
        <taxon>Bacillati</taxon>
        <taxon>Bacillota</taxon>
        <taxon>Bacilli</taxon>
        <taxon>Lactobacillales</taxon>
        <taxon>Lactobacillaceae</taxon>
        <taxon>Companilactobacillus</taxon>
    </lineage>
</organism>
<keyword evidence="1" id="KW-1133">Transmembrane helix</keyword>
<gene>
    <name evidence="2" type="ORF">ACFP1F_09265</name>
</gene>
<comment type="caution">
    <text evidence="2">The sequence shown here is derived from an EMBL/GenBank/DDBJ whole genome shotgun (WGS) entry which is preliminary data.</text>
</comment>
<dbReference type="RefSeq" id="WP_125592949.1">
    <property type="nucleotide sequence ID" value="NZ_JBHSSN010000015.1"/>
</dbReference>
<evidence type="ECO:0000256" key="1">
    <source>
        <dbReference type="SAM" id="Phobius"/>
    </source>
</evidence>
<reference evidence="3" key="1">
    <citation type="journal article" date="2019" name="Int. J. Syst. Evol. Microbiol.">
        <title>The Global Catalogue of Microorganisms (GCM) 10K type strain sequencing project: providing services to taxonomists for standard genome sequencing and annotation.</title>
        <authorList>
            <consortium name="The Broad Institute Genomics Platform"/>
            <consortium name="The Broad Institute Genome Sequencing Center for Infectious Disease"/>
            <person name="Wu L."/>
            <person name="Ma J."/>
        </authorList>
    </citation>
    <scope>NUCLEOTIDE SEQUENCE [LARGE SCALE GENOMIC DNA]</scope>
    <source>
        <strain evidence="3">CCM 8895</strain>
    </source>
</reference>
<protein>
    <recommendedName>
        <fullName evidence="4">Integral membrane protein</fullName>
    </recommendedName>
</protein>
<proteinExistence type="predicted"/>
<feature type="transmembrane region" description="Helical" evidence="1">
    <location>
        <begin position="54"/>
        <end position="72"/>
    </location>
</feature>
<dbReference type="EMBL" id="JBHSSN010000015">
    <property type="protein sequence ID" value="MFC6323927.1"/>
    <property type="molecule type" value="Genomic_DNA"/>
</dbReference>
<dbReference type="Proteomes" id="UP001596186">
    <property type="component" value="Unassembled WGS sequence"/>
</dbReference>
<evidence type="ECO:0000313" key="2">
    <source>
        <dbReference type="EMBL" id="MFC6323927.1"/>
    </source>
</evidence>
<keyword evidence="1" id="KW-0472">Membrane</keyword>
<accession>A0ABW1UWW6</accession>